<organism evidence="2 3">
    <name type="scientific">Paramarasmius palmivorus</name>
    <dbReference type="NCBI Taxonomy" id="297713"/>
    <lineage>
        <taxon>Eukaryota</taxon>
        <taxon>Fungi</taxon>
        <taxon>Dikarya</taxon>
        <taxon>Basidiomycota</taxon>
        <taxon>Agaricomycotina</taxon>
        <taxon>Agaricomycetes</taxon>
        <taxon>Agaricomycetidae</taxon>
        <taxon>Agaricales</taxon>
        <taxon>Marasmiineae</taxon>
        <taxon>Marasmiaceae</taxon>
        <taxon>Paramarasmius</taxon>
    </lineage>
</organism>
<dbReference type="AlphaFoldDB" id="A0AAW0AZD6"/>
<feature type="region of interest" description="Disordered" evidence="1">
    <location>
        <begin position="897"/>
        <end position="936"/>
    </location>
</feature>
<dbReference type="EMBL" id="JAYKXP010000224">
    <property type="protein sequence ID" value="KAK7018693.1"/>
    <property type="molecule type" value="Genomic_DNA"/>
</dbReference>
<feature type="region of interest" description="Disordered" evidence="1">
    <location>
        <begin position="60"/>
        <end position="113"/>
    </location>
</feature>
<evidence type="ECO:0000313" key="3">
    <source>
        <dbReference type="Proteomes" id="UP001383192"/>
    </source>
</evidence>
<keyword evidence="3" id="KW-1185">Reference proteome</keyword>
<evidence type="ECO:0000313" key="2">
    <source>
        <dbReference type="EMBL" id="KAK7018693.1"/>
    </source>
</evidence>
<sequence length="1100" mass="124607">MSARDPGSSPPTSQLRIANHNDILHHLEQARNIYTQLTPKAPGTPRTNEFIQRANSLVKPFIRSEAGQRKKWKKGNPPESGTSSNPRSTSSGQSTPQQPQQKQSIHTQTARQRVEELTQDIQTVPPITVHEYHEFLSYAPAYTGITHAENEALVRILRSFKCDENNQWVTAWFQSYLKRIPNLSSILAWVEEDRRHSALIQRLCEYHNTINHMDVSNNRSVLTGHILTALANLEFAVDWKRVSKEPGSRHIQKVFYHRSFLYQQTEEAFAEMSNEQIFALVEDQYQQQYTQWYRRNSHLVTSRNRLLEAYHHRKDPDGFTIPSIPTSINGKSKAKKGRTTASSSKASSSFTTPPSNPESSNSGYSSSDIDIRTLLTHEPGHSVNVSPLLEVLPTGNARLQHYIERLLLVFFGKDFTSKDTQLPSVTSLTAFIRHCATLGQLAATADGQVTWTWPTIDKLAYVTEKIISKNLNTDIGTYFKPVYDAIDTWNFAEPPQAGPDHVLSDAHYSCLMGALLSSPSISLNHIQRIWASVLSGFSFFHRIPPQLFCSNAAHLCWKDFSFVITGYDERAGLDFGCFIVLNSGRLVALRSFGSERVHLDPLLILFSHAVSNNVFEEDVPALFQKPSTIALPYQLKIRPSQLTQSIFTISAERVLEITPEIVDNWTKMASHSLGWHCDINSTVLLNGWDQRAIDKIPREHIKHLFGHYVTDIQTPLLEHRTPYDVHWLRAITDTYSCTSWTRAGNGQYQPTLSMDTLISNAVLQQSKASWNHAEQTVKERFNCTSESWSAPLLDDSVVQARDLFQNVLYAYFDLIAFHHLQSWAPLQAVHSGPSSLNQMPPPFPLDPALMPPPLVLDPALMPPPLVLDPALMLPLMPPPFPLDPALMPPNHNFHPPRHDVSRSSSRMSVHPDNILNSRSSSRMSVQCDNDTTETTGLSPQQKYPIFTNVWDVKLRIAIKSLLHGHPLLHLSDQNNGRFFVIAWFTIHAVHRQLADRKICIYCLLDPTKKHQAGTSKSGHAAQHLISCEISYLKSYLRGERCPICMAIIEVPESWITYEDIKGKRPTSTINVFDDTAVEITAHIHFQECYNKLLFKLTRER</sequence>
<feature type="compositionally biased region" description="Low complexity" evidence="1">
    <location>
        <begin position="80"/>
        <end position="109"/>
    </location>
</feature>
<dbReference type="Proteomes" id="UP001383192">
    <property type="component" value="Unassembled WGS sequence"/>
</dbReference>
<proteinExistence type="predicted"/>
<accession>A0AAW0AZD6</accession>
<feature type="region of interest" description="Disordered" evidence="1">
    <location>
        <begin position="318"/>
        <end position="365"/>
    </location>
</feature>
<name>A0AAW0AZD6_9AGAR</name>
<protein>
    <submittedName>
        <fullName evidence="2">Uncharacterized protein</fullName>
    </submittedName>
</protein>
<gene>
    <name evidence="2" type="ORF">VNI00_018320</name>
</gene>
<feature type="compositionally biased region" description="Polar residues" evidence="1">
    <location>
        <begin position="914"/>
        <end position="936"/>
    </location>
</feature>
<comment type="caution">
    <text evidence="2">The sequence shown here is derived from an EMBL/GenBank/DDBJ whole genome shotgun (WGS) entry which is preliminary data.</text>
</comment>
<feature type="compositionally biased region" description="Low complexity" evidence="1">
    <location>
        <begin position="339"/>
        <end position="365"/>
    </location>
</feature>
<evidence type="ECO:0000256" key="1">
    <source>
        <dbReference type="SAM" id="MobiDB-lite"/>
    </source>
</evidence>
<reference evidence="2 3" key="1">
    <citation type="submission" date="2024-01" db="EMBL/GenBank/DDBJ databases">
        <title>A draft genome for a cacao thread blight-causing isolate of Paramarasmius palmivorus.</title>
        <authorList>
            <person name="Baruah I.K."/>
            <person name="Bukari Y."/>
            <person name="Amoako-Attah I."/>
            <person name="Meinhardt L.W."/>
            <person name="Bailey B.A."/>
            <person name="Cohen S.P."/>
        </authorList>
    </citation>
    <scope>NUCLEOTIDE SEQUENCE [LARGE SCALE GENOMIC DNA]</scope>
    <source>
        <strain evidence="2 3">GH-12</strain>
    </source>
</reference>